<evidence type="ECO:0000256" key="7">
    <source>
        <dbReference type="ARBA" id="ARBA00023136"/>
    </source>
</evidence>
<dbReference type="CDD" id="cd04179">
    <property type="entry name" value="DPM_DPG-synthase_like"/>
    <property type="match status" value="1"/>
</dbReference>
<evidence type="ECO:0000259" key="8">
    <source>
        <dbReference type="Pfam" id="PF00535"/>
    </source>
</evidence>
<proteinExistence type="predicted"/>
<dbReference type="InterPro" id="IPR029044">
    <property type="entry name" value="Nucleotide-diphossugar_trans"/>
</dbReference>
<keyword evidence="3" id="KW-0808">Transferase</keyword>
<keyword evidence="4" id="KW-0812">Transmembrane</keyword>
<evidence type="ECO:0000256" key="1">
    <source>
        <dbReference type="ARBA" id="ARBA00022475"/>
    </source>
</evidence>
<dbReference type="GO" id="GO:0005886">
    <property type="term" value="C:plasma membrane"/>
    <property type="evidence" value="ECO:0007669"/>
    <property type="project" value="TreeGrafter"/>
</dbReference>
<name>A0A1G2EWZ8_9BACT</name>
<reference evidence="9 10" key="1">
    <citation type="journal article" date="2016" name="Nat. Commun.">
        <title>Thousands of microbial genomes shed light on interconnected biogeochemical processes in an aquifer system.</title>
        <authorList>
            <person name="Anantharaman K."/>
            <person name="Brown C.T."/>
            <person name="Hug L.A."/>
            <person name="Sharon I."/>
            <person name="Castelle C.J."/>
            <person name="Probst A.J."/>
            <person name="Thomas B.C."/>
            <person name="Singh A."/>
            <person name="Wilkins M.J."/>
            <person name="Karaoz U."/>
            <person name="Brodie E.L."/>
            <person name="Williams K.H."/>
            <person name="Hubbard S.S."/>
            <person name="Banfield J.F."/>
        </authorList>
    </citation>
    <scope>NUCLEOTIDE SEQUENCE [LARGE SCALE GENOMIC DNA]</scope>
</reference>
<dbReference type="Gene3D" id="3.90.550.10">
    <property type="entry name" value="Spore Coat Polysaccharide Biosynthesis Protein SpsA, Chain A"/>
    <property type="match status" value="1"/>
</dbReference>
<organism evidence="9 10">
    <name type="scientific">Candidatus Niyogibacteria bacterium RIFCSPLOWO2_01_FULL_45_48</name>
    <dbReference type="NCBI Taxonomy" id="1801724"/>
    <lineage>
        <taxon>Bacteria</taxon>
        <taxon>Candidatus Niyogiibacteriota</taxon>
    </lineage>
</organism>
<evidence type="ECO:0000256" key="3">
    <source>
        <dbReference type="ARBA" id="ARBA00022679"/>
    </source>
</evidence>
<dbReference type="GO" id="GO:0099621">
    <property type="term" value="F:undecaprenyl-phosphate 4-deoxy-4-formamido-L-arabinose transferase activity"/>
    <property type="evidence" value="ECO:0007669"/>
    <property type="project" value="TreeGrafter"/>
</dbReference>
<evidence type="ECO:0000256" key="6">
    <source>
        <dbReference type="ARBA" id="ARBA00022989"/>
    </source>
</evidence>
<keyword evidence="6" id="KW-1133">Transmembrane helix</keyword>
<gene>
    <name evidence="9" type="ORF">A2931_00890</name>
</gene>
<dbReference type="InterPro" id="IPR001173">
    <property type="entry name" value="Glyco_trans_2-like"/>
</dbReference>
<dbReference type="AlphaFoldDB" id="A0A1G2EWZ8"/>
<keyword evidence="7" id="KW-0472">Membrane</keyword>
<sequence length="239" mass="27617">MTTETIKPISLIIVVHQEAESIEHVVKEFYEKVTSKIPGSEFIVCEDGSTDGTKEILSKIKDTYHLTLDMREGKRGYTNAMRDGIGAAKNPVIFFSDSDGQHDPADFWKMYEGLSDYDMVLGWKKDRNDAFYRLMLTRVFNKLIGLYFGVRLHDTNCGFRLMNRKVVDFLLRQDWLLQYCNNAELTVKAVRGGFGVTEVPVSHFQRKYGISRGLPIKKLPKIIVHILRNFPKIKYLRKD</sequence>
<dbReference type="EMBL" id="MHMQ01000031">
    <property type="protein sequence ID" value="OGZ29910.1"/>
    <property type="molecule type" value="Genomic_DNA"/>
</dbReference>
<accession>A0A1G2EWZ8</accession>
<keyword evidence="5" id="KW-0448">Lipopolysaccharide biosynthesis</keyword>
<protein>
    <recommendedName>
        <fullName evidence="8">Glycosyltransferase 2-like domain-containing protein</fullName>
    </recommendedName>
</protein>
<keyword evidence="1" id="KW-1003">Cell membrane</keyword>
<comment type="caution">
    <text evidence="9">The sequence shown here is derived from an EMBL/GenBank/DDBJ whole genome shotgun (WGS) entry which is preliminary data.</text>
</comment>
<feature type="domain" description="Glycosyltransferase 2-like" evidence="8">
    <location>
        <begin position="10"/>
        <end position="168"/>
    </location>
</feature>
<keyword evidence="2" id="KW-0328">Glycosyltransferase</keyword>
<dbReference type="PANTHER" id="PTHR48090">
    <property type="entry name" value="UNDECAPRENYL-PHOSPHATE 4-DEOXY-4-FORMAMIDO-L-ARABINOSE TRANSFERASE-RELATED"/>
    <property type="match status" value="1"/>
</dbReference>
<dbReference type="InterPro" id="IPR050256">
    <property type="entry name" value="Glycosyltransferase_2"/>
</dbReference>
<evidence type="ECO:0000313" key="10">
    <source>
        <dbReference type="Proteomes" id="UP000177486"/>
    </source>
</evidence>
<dbReference type="Proteomes" id="UP000177486">
    <property type="component" value="Unassembled WGS sequence"/>
</dbReference>
<dbReference type="PANTHER" id="PTHR48090:SF3">
    <property type="entry name" value="UNDECAPRENYL-PHOSPHATE 4-DEOXY-4-FORMAMIDO-L-ARABINOSE TRANSFERASE"/>
    <property type="match status" value="1"/>
</dbReference>
<evidence type="ECO:0000313" key="9">
    <source>
        <dbReference type="EMBL" id="OGZ29910.1"/>
    </source>
</evidence>
<dbReference type="Pfam" id="PF00535">
    <property type="entry name" value="Glycos_transf_2"/>
    <property type="match status" value="1"/>
</dbReference>
<dbReference type="GO" id="GO:0009103">
    <property type="term" value="P:lipopolysaccharide biosynthetic process"/>
    <property type="evidence" value="ECO:0007669"/>
    <property type="project" value="UniProtKB-KW"/>
</dbReference>
<evidence type="ECO:0000256" key="2">
    <source>
        <dbReference type="ARBA" id="ARBA00022676"/>
    </source>
</evidence>
<evidence type="ECO:0000256" key="4">
    <source>
        <dbReference type="ARBA" id="ARBA00022692"/>
    </source>
</evidence>
<dbReference type="SUPFAM" id="SSF53448">
    <property type="entry name" value="Nucleotide-diphospho-sugar transferases"/>
    <property type="match status" value="1"/>
</dbReference>
<evidence type="ECO:0000256" key="5">
    <source>
        <dbReference type="ARBA" id="ARBA00022985"/>
    </source>
</evidence>